<reference evidence="10" key="1">
    <citation type="journal article" date="2014" name="Int. J. Syst. Evol. Microbiol.">
        <title>Complete genome sequence of Corynebacterium casei LMG S-19264T (=DSM 44701T), isolated from a smear-ripened cheese.</title>
        <authorList>
            <consortium name="US DOE Joint Genome Institute (JGI-PGF)"/>
            <person name="Walter F."/>
            <person name="Albersmeier A."/>
            <person name="Kalinowski J."/>
            <person name="Ruckert C."/>
        </authorList>
    </citation>
    <scope>NUCLEOTIDE SEQUENCE</scope>
    <source>
        <strain evidence="10">KCTC 42651</strain>
    </source>
</reference>
<keyword evidence="6 8" id="KW-0378">Hydrolase</keyword>
<dbReference type="PANTHER" id="PTHR38340:SF1">
    <property type="entry name" value="S-LAYER PROTEIN"/>
    <property type="match status" value="1"/>
</dbReference>
<name>A0A919CM87_9PROT</name>
<dbReference type="EMBL" id="BMZS01000001">
    <property type="protein sequence ID" value="GHD39036.1"/>
    <property type="molecule type" value="Genomic_DNA"/>
</dbReference>
<dbReference type="SUPFAM" id="SSF51120">
    <property type="entry name" value="beta-Roll"/>
    <property type="match status" value="2"/>
</dbReference>
<evidence type="ECO:0000256" key="2">
    <source>
        <dbReference type="ARBA" id="ARBA00008764"/>
    </source>
</evidence>
<dbReference type="InterPro" id="IPR043504">
    <property type="entry name" value="Peptidase_S1_PA_chymotrypsin"/>
</dbReference>
<dbReference type="PANTHER" id="PTHR38340">
    <property type="entry name" value="S-LAYER PROTEIN"/>
    <property type="match status" value="1"/>
</dbReference>
<dbReference type="Proteomes" id="UP000630353">
    <property type="component" value="Unassembled WGS sequence"/>
</dbReference>
<evidence type="ECO:0000256" key="8">
    <source>
        <dbReference type="RuleBase" id="RU004296"/>
    </source>
</evidence>
<sequence length="432" mass="44091">MTSYVGSSNTTYPYRAVVYVTATFSNGATYTGSGAMVGPNDVLTASHVIYDGTLGAATSITVYAGRDGSSAPYGGVAGRRFNYFQVDNDGDGLLSKSESQSDVAIIGLGSRLGDSTGWFGLNASRSSGYYNLTGYPGVYADSSGPRMTNDYGYATANSFYSVFDYSSIESNPGNSGGPLWGYVAGLPYVYGVASTSGWAGSVGYQYSTITGWISGNDDLIGGTGTTATTGTSGADRLTGTSAADIVSGLGGDDTLYGLDGADVLYGNIGQDLILGGSGADTIYGGQNDGTQAKSGDPLAYRNGVDTLSGGSGSDVIYGNHGSDLVYGGSDADTLFGGQDADTLFGGDGSDVLYGNLGNDLLYGDNATSSTGAGSDTQYGGAGDDTAVFLFARSNYTVVQTADGGYAVNASDYLYDVEYIRFSDGTYQIDSLL</sequence>
<dbReference type="GO" id="GO:0004252">
    <property type="term" value="F:serine-type endopeptidase activity"/>
    <property type="evidence" value="ECO:0007669"/>
    <property type="project" value="InterPro"/>
</dbReference>
<evidence type="ECO:0000256" key="3">
    <source>
        <dbReference type="ARBA" id="ARBA00022525"/>
    </source>
</evidence>
<dbReference type="InterPro" id="IPR001343">
    <property type="entry name" value="Hemolysn_Ca-bd"/>
</dbReference>
<dbReference type="PRINTS" id="PR00313">
    <property type="entry name" value="CABNDNGRPT"/>
</dbReference>
<reference evidence="10" key="2">
    <citation type="submission" date="2020-09" db="EMBL/GenBank/DDBJ databases">
        <authorList>
            <person name="Sun Q."/>
            <person name="Kim S."/>
        </authorList>
    </citation>
    <scope>NUCLEOTIDE SEQUENCE</scope>
    <source>
        <strain evidence="10">KCTC 42651</strain>
    </source>
</reference>
<comment type="caution">
    <text evidence="10">The sequence shown here is derived from an EMBL/GenBank/DDBJ whole genome shotgun (WGS) entry which is preliminary data.</text>
</comment>
<dbReference type="Pfam" id="PF00353">
    <property type="entry name" value="HemolysinCabind"/>
    <property type="match status" value="4"/>
</dbReference>
<protein>
    <recommendedName>
        <fullName evidence="8">Serine protease</fullName>
        <ecNumber evidence="8">3.4.21.-</ecNumber>
    </recommendedName>
</protein>
<evidence type="ECO:0000313" key="11">
    <source>
        <dbReference type="Proteomes" id="UP000630353"/>
    </source>
</evidence>
<dbReference type="AlphaFoldDB" id="A0A919CM87"/>
<dbReference type="RefSeq" id="WP_189986901.1">
    <property type="nucleotide sequence ID" value="NZ_BMZS01000001.1"/>
</dbReference>
<comment type="subcellular location">
    <subcellularLocation>
        <location evidence="1">Secreted</location>
    </subcellularLocation>
</comment>
<dbReference type="GO" id="GO:0005509">
    <property type="term" value="F:calcium ion binding"/>
    <property type="evidence" value="ECO:0007669"/>
    <property type="project" value="InterPro"/>
</dbReference>
<dbReference type="InterPro" id="IPR009003">
    <property type="entry name" value="Peptidase_S1_PA"/>
</dbReference>
<dbReference type="GO" id="GO:0006508">
    <property type="term" value="P:proteolysis"/>
    <property type="evidence" value="ECO:0007669"/>
    <property type="project" value="UniProtKB-KW"/>
</dbReference>
<evidence type="ECO:0000256" key="7">
    <source>
        <dbReference type="ARBA" id="ARBA00022825"/>
    </source>
</evidence>
<evidence type="ECO:0000256" key="5">
    <source>
        <dbReference type="ARBA" id="ARBA00022729"/>
    </source>
</evidence>
<evidence type="ECO:0000256" key="4">
    <source>
        <dbReference type="ARBA" id="ARBA00022670"/>
    </source>
</evidence>
<dbReference type="InterPro" id="IPR008256">
    <property type="entry name" value="Peptidase_S1B"/>
</dbReference>
<organism evidence="10 11">
    <name type="scientific">Thalassobaculum fulvum</name>
    <dbReference type="NCBI Taxonomy" id="1633335"/>
    <lineage>
        <taxon>Bacteria</taxon>
        <taxon>Pseudomonadati</taxon>
        <taxon>Pseudomonadota</taxon>
        <taxon>Alphaproteobacteria</taxon>
        <taxon>Rhodospirillales</taxon>
        <taxon>Thalassobaculaceae</taxon>
        <taxon>Thalassobaculum</taxon>
    </lineage>
</organism>
<keyword evidence="4 8" id="KW-0645">Protease</keyword>
<dbReference type="Pfam" id="PF00089">
    <property type="entry name" value="Trypsin"/>
    <property type="match status" value="1"/>
</dbReference>
<comment type="similarity">
    <text evidence="2 8">Belongs to the peptidase S1B family.</text>
</comment>
<dbReference type="SUPFAM" id="SSF50494">
    <property type="entry name" value="Trypsin-like serine proteases"/>
    <property type="match status" value="1"/>
</dbReference>
<evidence type="ECO:0000259" key="9">
    <source>
        <dbReference type="Pfam" id="PF00089"/>
    </source>
</evidence>
<gene>
    <name evidence="10" type="ORF">GCM10017083_00450</name>
</gene>
<evidence type="ECO:0000313" key="10">
    <source>
        <dbReference type="EMBL" id="GHD39036.1"/>
    </source>
</evidence>
<proteinExistence type="inferred from homology"/>
<dbReference type="GO" id="GO:0005576">
    <property type="term" value="C:extracellular region"/>
    <property type="evidence" value="ECO:0007669"/>
    <property type="project" value="UniProtKB-SubCell"/>
</dbReference>
<feature type="domain" description="Peptidase S1" evidence="9">
    <location>
        <begin position="11"/>
        <end position="196"/>
    </location>
</feature>
<dbReference type="PRINTS" id="PR00839">
    <property type="entry name" value="V8PROTEASE"/>
</dbReference>
<dbReference type="EC" id="3.4.21.-" evidence="8"/>
<dbReference type="InterPro" id="IPR011049">
    <property type="entry name" value="Serralysin-like_metalloprot_C"/>
</dbReference>
<evidence type="ECO:0000256" key="1">
    <source>
        <dbReference type="ARBA" id="ARBA00004613"/>
    </source>
</evidence>
<keyword evidence="5" id="KW-0732">Signal</keyword>
<evidence type="ECO:0000256" key="6">
    <source>
        <dbReference type="ARBA" id="ARBA00022801"/>
    </source>
</evidence>
<keyword evidence="7 8" id="KW-0720">Serine protease</keyword>
<dbReference type="Gene3D" id="2.40.10.10">
    <property type="entry name" value="Trypsin-like serine proteases"/>
    <property type="match status" value="2"/>
</dbReference>
<dbReference type="Gene3D" id="2.150.10.10">
    <property type="entry name" value="Serralysin-like metalloprotease, C-terminal"/>
    <property type="match status" value="3"/>
</dbReference>
<dbReference type="InterPro" id="IPR001254">
    <property type="entry name" value="Trypsin_dom"/>
</dbReference>
<accession>A0A919CM87</accession>
<keyword evidence="3" id="KW-0964">Secreted</keyword>
<dbReference type="InterPro" id="IPR050557">
    <property type="entry name" value="RTX_toxin/Mannuronan_C5-epim"/>
</dbReference>
<keyword evidence="11" id="KW-1185">Reference proteome</keyword>